<dbReference type="PANTHER" id="PTHR47514:SF2">
    <property type="entry name" value="TRANSKETOLASE"/>
    <property type="match status" value="1"/>
</dbReference>
<evidence type="ECO:0000313" key="2">
    <source>
        <dbReference type="EMBL" id="QVL31989.1"/>
    </source>
</evidence>
<evidence type="ECO:0000259" key="1">
    <source>
        <dbReference type="Pfam" id="PF00456"/>
    </source>
</evidence>
<dbReference type="Proteomes" id="UP000676194">
    <property type="component" value="Chromosome"/>
</dbReference>
<accession>A0A8E6B646</accession>
<dbReference type="KEGG" id="tsph:KIH39_24665"/>
<dbReference type="SUPFAM" id="SSF52518">
    <property type="entry name" value="Thiamin diphosphate-binding fold (THDP-binding)"/>
    <property type="match status" value="1"/>
</dbReference>
<proteinExistence type="predicted"/>
<dbReference type="EMBL" id="CP074694">
    <property type="protein sequence ID" value="QVL31989.1"/>
    <property type="molecule type" value="Genomic_DNA"/>
</dbReference>
<dbReference type="Pfam" id="PF00456">
    <property type="entry name" value="Transketolase_N"/>
    <property type="match status" value="1"/>
</dbReference>
<protein>
    <submittedName>
        <fullName evidence="2">Transketolase</fullName>
    </submittedName>
</protein>
<keyword evidence="3" id="KW-1185">Reference proteome</keyword>
<dbReference type="InterPro" id="IPR005474">
    <property type="entry name" value="Transketolase_N"/>
</dbReference>
<dbReference type="CDD" id="cd02012">
    <property type="entry name" value="TPP_TK"/>
    <property type="match status" value="1"/>
</dbReference>
<reference evidence="2" key="1">
    <citation type="submission" date="2021-05" db="EMBL/GenBank/DDBJ databases">
        <title>Complete genome sequence of the cellulolytic planctomycete Telmatocola sphagniphila SP2T and characterization of the first cellulase from planctomycetes.</title>
        <authorList>
            <person name="Rakitin A.L."/>
            <person name="Beletsky A.V."/>
            <person name="Naumoff D.G."/>
            <person name="Kulichevskaya I.S."/>
            <person name="Mardanov A.V."/>
            <person name="Ravin N.V."/>
            <person name="Dedysh S.N."/>
        </authorList>
    </citation>
    <scope>NUCLEOTIDE SEQUENCE</scope>
    <source>
        <strain evidence="2">SP2T</strain>
    </source>
</reference>
<dbReference type="Gene3D" id="3.40.50.970">
    <property type="match status" value="1"/>
</dbReference>
<organism evidence="2 3">
    <name type="scientific">Telmatocola sphagniphila</name>
    <dbReference type="NCBI Taxonomy" id="1123043"/>
    <lineage>
        <taxon>Bacteria</taxon>
        <taxon>Pseudomonadati</taxon>
        <taxon>Planctomycetota</taxon>
        <taxon>Planctomycetia</taxon>
        <taxon>Gemmatales</taxon>
        <taxon>Gemmataceae</taxon>
    </lineage>
</organism>
<dbReference type="InterPro" id="IPR029061">
    <property type="entry name" value="THDP-binding"/>
</dbReference>
<sequence length="274" mass="30535">MEFDLKASEDLAARIRSQTLRMVHRAKASHIGSCFSMTDLLAVLYGGLLRVSPDLPGSMDRDRFLLSKGHGAAAVYATLAENGFFPKSWLDTYGQDGSVLSGHISHYDVPGIDFSTGSLGHGLSIACGLALAAKRKKHDYRTFCLLSDGECDEGSIWEAILFAPQFKLDNLTAIVDYNKIQSFGRVKEILNLEPFADKWRAFGWEVREIDGHDHQLIHQTLTSIPFVANKPSVVIAHTIKGKGVSFMEDRLEWHYKSPNDQQLETALRELRRAA</sequence>
<dbReference type="AlphaFoldDB" id="A0A8E6B646"/>
<dbReference type="RefSeq" id="WP_213496523.1">
    <property type="nucleotide sequence ID" value="NZ_CP074694.1"/>
</dbReference>
<gene>
    <name evidence="2" type="ORF">KIH39_24665</name>
</gene>
<evidence type="ECO:0000313" key="3">
    <source>
        <dbReference type="Proteomes" id="UP000676194"/>
    </source>
</evidence>
<feature type="domain" description="Transketolase N-terminal" evidence="1">
    <location>
        <begin position="10"/>
        <end position="254"/>
    </location>
</feature>
<dbReference type="PANTHER" id="PTHR47514">
    <property type="entry name" value="TRANSKETOLASE N-TERMINAL SECTION-RELATED"/>
    <property type="match status" value="1"/>
</dbReference>
<name>A0A8E6B646_9BACT</name>